<evidence type="ECO:0000313" key="2">
    <source>
        <dbReference type="Proteomes" id="UP000717996"/>
    </source>
</evidence>
<proteinExistence type="predicted"/>
<accession>A0A9P7BYL7</accession>
<sequence>MLGQEARALAGVGAERIAVAGLRRVNVPGRGRIALFQNLAHQLQRGQHDGAAALGVVEERLLVDFLGVVRVADEDQVHVLVLA</sequence>
<evidence type="ECO:0000313" key="1">
    <source>
        <dbReference type="EMBL" id="KAG1521421.1"/>
    </source>
</evidence>
<gene>
    <name evidence="1" type="ORF">G6F51_014681</name>
</gene>
<dbReference type="AlphaFoldDB" id="A0A9P7BYL7"/>
<organism evidence="1 2">
    <name type="scientific">Rhizopus oryzae</name>
    <name type="common">Mucormycosis agent</name>
    <name type="synonym">Rhizopus arrhizus var. delemar</name>
    <dbReference type="NCBI Taxonomy" id="64495"/>
    <lineage>
        <taxon>Eukaryota</taxon>
        <taxon>Fungi</taxon>
        <taxon>Fungi incertae sedis</taxon>
        <taxon>Mucoromycota</taxon>
        <taxon>Mucoromycotina</taxon>
        <taxon>Mucoromycetes</taxon>
        <taxon>Mucorales</taxon>
        <taxon>Mucorineae</taxon>
        <taxon>Rhizopodaceae</taxon>
        <taxon>Rhizopus</taxon>
    </lineage>
</organism>
<name>A0A9P7BYL7_RHIOR</name>
<protein>
    <submittedName>
        <fullName evidence="1">Uncharacterized protein</fullName>
    </submittedName>
</protein>
<dbReference type="EMBL" id="JAANIT010014319">
    <property type="protein sequence ID" value="KAG1521421.1"/>
    <property type="molecule type" value="Genomic_DNA"/>
</dbReference>
<dbReference type="Proteomes" id="UP000717996">
    <property type="component" value="Unassembled WGS sequence"/>
</dbReference>
<reference evidence="1" key="1">
    <citation type="journal article" date="2020" name="Microb. Genom.">
        <title>Genetic diversity of clinical and environmental Mucorales isolates obtained from an investigation of mucormycosis cases among solid organ transplant recipients.</title>
        <authorList>
            <person name="Nguyen M.H."/>
            <person name="Kaul D."/>
            <person name="Muto C."/>
            <person name="Cheng S.J."/>
            <person name="Richter R.A."/>
            <person name="Bruno V.M."/>
            <person name="Liu G."/>
            <person name="Beyhan S."/>
            <person name="Sundermann A.J."/>
            <person name="Mounaud S."/>
            <person name="Pasculle A.W."/>
            <person name="Nierman W.C."/>
            <person name="Driscoll E."/>
            <person name="Cumbie R."/>
            <person name="Clancy C.J."/>
            <person name="Dupont C.L."/>
        </authorList>
    </citation>
    <scope>NUCLEOTIDE SEQUENCE</scope>
    <source>
        <strain evidence="1">GL16</strain>
    </source>
</reference>
<comment type="caution">
    <text evidence="1">The sequence shown here is derived from an EMBL/GenBank/DDBJ whole genome shotgun (WGS) entry which is preliminary data.</text>
</comment>